<sequence>MSIILPLRGNRLSALPAASSASIRDPLSQIERQADLIQKILQELIDAQSEGLAVGLGQPSLEDTLDCSTTRAPVSALRAGSLSKAPGQRSTPTPIGLRAARRGIARSMHDLLKLRQTESSVLLSQEDQRAGALDEIRDFKLRREGLEEALSSIFTDRESQEAGKLRKEASALDAEIGELETRLCEMKARHRNIISKISRIENSVDAKRSSYTEALSLLQSDVDNYLRNPPVQQMSGQTNESSFYSLKPDRRTLELAQEQWKLEQEHLHQRRREVDAEIAALEEGGDVWNRAIADISEFESLLRTQMCRHMELQSSLTFSEVDPTPLPLREIAVKVSRELDRTISRLDAFLELANQREWKLLVCCLSAELAALHEAKRMLLPAFGIPSRNDAPPSNGNSSEDQDSAESPPPAENLSHDEEGGDRDSEPPADLLQDDATQNTDTVPRSDDDEPDPAWL</sequence>
<name>S8B7C0_PENO1</name>
<dbReference type="eggNOG" id="ENOG502SANW">
    <property type="taxonomic scope" value="Eukaryota"/>
</dbReference>
<feature type="compositionally biased region" description="Basic and acidic residues" evidence="1">
    <location>
        <begin position="414"/>
        <end position="426"/>
    </location>
</feature>
<dbReference type="Proteomes" id="UP000019376">
    <property type="component" value="Unassembled WGS sequence"/>
</dbReference>
<feature type="compositionally biased region" description="Acidic residues" evidence="1">
    <location>
        <begin position="447"/>
        <end position="456"/>
    </location>
</feature>
<evidence type="ECO:0008006" key="4">
    <source>
        <dbReference type="Google" id="ProtNLM"/>
    </source>
</evidence>
<evidence type="ECO:0000313" key="3">
    <source>
        <dbReference type="Proteomes" id="UP000019376"/>
    </source>
</evidence>
<protein>
    <recommendedName>
        <fullName evidence="4">Autophagy-related protein Atg28</fullName>
    </recommendedName>
</protein>
<evidence type="ECO:0000313" key="2">
    <source>
        <dbReference type="EMBL" id="EPS30617.1"/>
    </source>
</evidence>
<reference evidence="2 3" key="1">
    <citation type="journal article" date="2013" name="PLoS ONE">
        <title>Genomic and secretomic analyses reveal unique features of the lignocellulolytic enzyme system of Penicillium decumbens.</title>
        <authorList>
            <person name="Liu G."/>
            <person name="Zhang L."/>
            <person name="Wei X."/>
            <person name="Zou G."/>
            <person name="Qin Y."/>
            <person name="Ma L."/>
            <person name="Li J."/>
            <person name="Zheng H."/>
            <person name="Wang S."/>
            <person name="Wang C."/>
            <person name="Xun L."/>
            <person name="Zhao G.-P."/>
            <person name="Zhou Z."/>
            <person name="Qu Y."/>
        </authorList>
    </citation>
    <scope>NUCLEOTIDE SEQUENCE [LARGE SCALE GENOMIC DNA]</scope>
    <source>
        <strain evidence="3">114-2 / CGMCC 5302</strain>
    </source>
</reference>
<dbReference type="EMBL" id="KB644412">
    <property type="protein sequence ID" value="EPS30617.1"/>
    <property type="molecule type" value="Genomic_DNA"/>
</dbReference>
<keyword evidence="3" id="KW-1185">Reference proteome</keyword>
<dbReference type="OrthoDB" id="5342758at2759"/>
<dbReference type="STRING" id="933388.S8B7C0"/>
<dbReference type="PhylomeDB" id="S8B7C0"/>
<evidence type="ECO:0000256" key="1">
    <source>
        <dbReference type="SAM" id="MobiDB-lite"/>
    </source>
</evidence>
<proteinExistence type="predicted"/>
<dbReference type="AlphaFoldDB" id="S8B7C0"/>
<feature type="region of interest" description="Disordered" evidence="1">
    <location>
        <begin position="385"/>
        <end position="456"/>
    </location>
</feature>
<gene>
    <name evidence="2" type="ORF">PDE_05569</name>
</gene>
<dbReference type="HOGENOM" id="CLU_015530_0_0_1"/>
<accession>S8B7C0</accession>
<organism evidence="2 3">
    <name type="scientific">Penicillium oxalicum (strain 114-2 / CGMCC 5302)</name>
    <name type="common">Penicillium decumbens</name>
    <dbReference type="NCBI Taxonomy" id="933388"/>
    <lineage>
        <taxon>Eukaryota</taxon>
        <taxon>Fungi</taxon>
        <taxon>Dikarya</taxon>
        <taxon>Ascomycota</taxon>
        <taxon>Pezizomycotina</taxon>
        <taxon>Eurotiomycetes</taxon>
        <taxon>Eurotiomycetidae</taxon>
        <taxon>Eurotiales</taxon>
        <taxon>Aspergillaceae</taxon>
        <taxon>Penicillium</taxon>
    </lineage>
</organism>